<feature type="binding site" evidence="8">
    <location>
        <position position="278"/>
    </location>
    <ligand>
        <name>Mn(2+)</name>
        <dbReference type="ChEBI" id="CHEBI:29035"/>
        <label>2</label>
    </ligand>
</feature>
<gene>
    <name evidence="8" type="primary">pepA</name>
    <name evidence="10" type="ORF">DF223_01510</name>
</gene>
<dbReference type="NCBIfam" id="NF002073">
    <property type="entry name" value="PRK00913.1-2"/>
    <property type="match status" value="1"/>
</dbReference>
<dbReference type="Pfam" id="PF00883">
    <property type="entry name" value="Peptidase_M17"/>
    <property type="match status" value="1"/>
</dbReference>
<comment type="function">
    <text evidence="7 8">Presumably involved in the processing and regular turnover of intracellular proteins. Catalyzes the removal of unsubstituted N-terminal amino acids from various peptides.</text>
</comment>
<dbReference type="AlphaFoldDB" id="A0A2U1TGQ6"/>
<dbReference type="EMBL" id="QEFB01000001">
    <property type="protein sequence ID" value="PWC08062.1"/>
    <property type="molecule type" value="Genomic_DNA"/>
</dbReference>
<comment type="similarity">
    <text evidence="3 8">Belongs to the peptidase M17 family.</text>
</comment>
<dbReference type="Gene3D" id="3.40.630.10">
    <property type="entry name" value="Zn peptidases"/>
    <property type="match status" value="1"/>
</dbReference>
<comment type="catalytic activity">
    <reaction evidence="1 8">
        <text>Release of an N-terminal amino acid, Xaa-|-Yaa-, in which Xaa is preferably Leu, but may be other amino acids including Pro although not Arg or Lys, and Yaa may be Pro. Amino acid amides and methyl esters are also readily hydrolyzed, but rates on arylamides are exceedingly low.</text>
        <dbReference type="EC" id="3.4.11.1"/>
    </reaction>
</comment>
<keyword evidence="5 8" id="KW-0645">Protease</keyword>
<evidence type="ECO:0000256" key="6">
    <source>
        <dbReference type="ARBA" id="ARBA00022801"/>
    </source>
</evidence>
<keyword evidence="6 8" id="KW-0378">Hydrolase</keyword>
<reference evidence="11" key="1">
    <citation type="submission" date="2018-04" db="EMBL/GenBank/DDBJ databases">
        <authorList>
            <person name="Liu S."/>
            <person name="Wang Z."/>
            <person name="Li J."/>
        </authorList>
    </citation>
    <scope>NUCLEOTIDE SEQUENCE [LARGE SCALE GENOMIC DNA]</scope>
    <source>
        <strain evidence="11">622</strain>
    </source>
</reference>
<comment type="subcellular location">
    <subcellularLocation>
        <location evidence="8">Cytoplasm</location>
    </subcellularLocation>
</comment>
<feature type="binding site" evidence="8">
    <location>
        <position position="339"/>
    </location>
    <ligand>
        <name>Mn(2+)</name>
        <dbReference type="ChEBI" id="CHEBI:29035"/>
        <label>2</label>
    </ligand>
</feature>
<dbReference type="Pfam" id="PF02789">
    <property type="entry name" value="Peptidase_M17_N"/>
    <property type="match status" value="1"/>
</dbReference>
<protein>
    <recommendedName>
        <fullName evidence="8">Probable cytosol aminopeptidase</fullName>
        <ecNumber evidence="8">3.4.11.1</ecNumber>
    </recommendedName>
    <alternativeName>
        <fullName evidence="8">Leucine aminopeptidase</fullName>
        <shortName evidence="8">LAP</shortName>
        <ecNumber evidence="8">3.4.11.10</ecNumber>
    </alternativeName>
    <alternativeName>
        <fullName evidence="8">Leucyl aminopeptidase</fullName>
    </alternativeName>
</protein>
<dbReference type="RefSeq" id="WP_108961948.1">
    <property type="nucleotide sequence ID" value="NZ_QEFB01000001.1"/>
</dbReference>
<dbReference type="SUPFAM" id="SSF52949">
    <property type="entry name" value="Macro domain-like"/>
    <property type="match status" value="1"/>
</dbReference>
<dbReference type="InterPro" id="IPR000819">
    <property type="entry name" value="Peptidase_M17_C"/>
</dbReference>
<evidence type="ECO:0000256" key="1">
    <source>
        <dbReference type="ARBA" id="ARBA00000135"/>
    </source>
</evidence>
<keyword evidence="8" id="KW-0479">Metal-binding</keyword>
<dbReference type="EC" id="3.4.11.1" evidence="8"/>
<comment type="cofactor">
    <cofactor evidence="8">
        <name>Mn(2+)</name>
        <dbReference type="ChEBI" id="CHEBI:29035"/>
    </cofactor>
    <text evidence="8">Binds 2 manganese ions per subunit.</text>
</comment>
<dbReference type="EC" id="3.4.11.10" evidence="8"/>
<dbReference type="SUPFAM" id="SSF53187">
    <property type="entry name" value="Zn-dependent exopeptidases"/>
    <property type="match status" value="1"/>
</dbReference>
<dbReference type="PROSITE" id="PS00631">
    <property type="entry name" value="CYTOSOL_AP"/>
    <property type="match status" value="1"/>
</dbReference>
<evidence type="ECO:0000256" key="3">
    <source>
        <dbReference type="ARBA" id="ARBA00009528"/>
    </source>
</evidence>
<feature type="domain" description="Cytosol aminopeptidase" evidence="9">
    <location>
        <begin position="335"/>
        <end position="342"/>
    </location>
</feature>
<feature type="binding site" evidence="8">
    <location>
        <position position="339"/>
    </location>
    <ligand>
        <name>Mn(2+)</name>
        <dbReference type="ChEBI" id="CHEBI:29035"/>
        <label>1</label>
    </ligand>
</feature>
<evidence type="ECO:0000313" key="11">
    <source>
        <dbReference type="Proteomes" id="UP000244962"/>
    </source>
</evidence>
<dbReference type="GO" id="GO:0030145">
    <property type="term" value="F:manganese ion binding"/>
    <property type="evidence" value="ECO:0007669"/>
    <property type="project" value="UniProtKB-UniRule"/>
</dbReference>
<evidence type="ECO:0000256" key="7">
    <source>
        <dbReference type="ARBA" id="ARBA00049972"/>
    </source>
</evidence>
<evidence type="ECO:0000256" key="4">
    <source>
        <dbReference type="ARBA" id="ARBA00022438"/>
    </source>
</evidence>
<comment type="catalytic activity">
    <reaction evidence="2 8">
        <text>Release of an N-terminal amino acid, preferentially leucine, but not glutamic or aspartic acids.</text>
        <dbReference type="EC" id="3.4.11.10"/>
    </reaction>
</comment>
<evidence type="ECO:0000256" key="2">
    <source>
        <dbReference type="ARBA" id="ARBA00000967"/>
    </source>
</evidence>
<feature type="active site" evidence="8">
    <location>
        <position position="267"/>
    </location>
</feature>
<dbReference type="HAMAP" id="MF_00181">
    <property type="entry name" value="Cytosol_peptidase_M17"/>
    <property type="match status" value="1"/>
</dbReference>
<keyword evidence="11" id="KW-1185">Reference proteome</keyword>
<comment type="caution">
    <text evidence="10">The sequence shown here is derived from an EMBL/GenBank/DDBJ whole genome shotgun (WGS) entry which is preliminary data.</text>
</comment>
<feature type="binding site" evidence="8">
    <location>
        <position position="337"/>
    </location>
    <ligand>
        <name>Mn(2+)</name>
        <dbReference type="ChEBI" id="CHEBI:29035"/>
        <label>1</label>
    </ligand>
</feature>
<accession>A0A2U1TGQ6</accession>
<dbReference type="InterPro" id="IPR011356">
    <property type="entry name" value="Leucine_aapep/pepB"/>
</dbReference>
<dbReference type="InterPro" id="IPR023042">
    <property type="entry name" value="Peptidase_M17_leu_NH2_pept"/>
</dbReference>
<keyword evidence="8" id="KW-0464">Manganese</keyword>
<dbReference type="PANTHER" id="PTHR11963:SF23">
    <property type="entry name" value="CYTOSOL AMINOPEPTIDASE"/>
    <property type="match status" value="1"/>
</dbReference>
<feature type="binding site" evidence="8">
    <location>
        <position position="260"/>
    </location>
    <ligand>
        <name>Mn(2+)</name>
        <dbReference type="ChEBI" id="CHEBI:29035"/>
        <label>2</label>
    </ligand>
</feature>
<feature type="binding site" evidence="8">
    <location>
        <position position="255"/>
    </location>
    <ligand>
        <name>Mn(2+)</name>
        <dbReference type="ChEBI" id="CHEBI:29035"/>
        <label>2</label>
    </ligand>
</feature>
<dbReference type="InterPro" id="IPR043472">
    <property type="entry name" value="Macro_dom-like"/>
</dbReference>
<proteinExistence type="inferred from homology"/>
<dbReference type="PRINTS" id="PR00481">
    <property type="entry name" value="LAMNOPPTDASE"/>
</dbReference>
<feature type="binding site" evidence="8">
    <location>
        <position position="260"/>
    </location>
    <ligand>
        <name>Mn(2+)</name>
        <dbReference type="ChEBI" id="CHEBI:29035"/>
        <label>1</label>
    </ligand>
</feature>
<keyword evidence="4 8" id="KW-0031">Aminopeptidase</keyword>
<sequence>MVAPELSVSRSASDLTADVLVVGATAEGKTPRLHAPNGFEFLSASLSAVGVTGAVDQLVRVPGTTEFPTVAIIGIGATISPDALRLAAGSAVRQLAGATSVAIALPLDDAAALAAVLEGAALGAYSFTAYKGTSIDSQKVPVARVTVVADDALAGGEEATTLTERALVIASAVAEVKDLAATPANDLYPETLATAAEASVRDLPIDVTVWDEDALKRDGFGGILGVGQGSSRGPRLVKLAYAPEGAARHLALVGKGITFDTGGLSLKPAASMLGMKDDMTGAATVLAVVRAAAELKLNVRITAWLCIAENMPSGTAIRPGDVLRIKNGTTVEVTNTDAEGRLVMADGLVAASAEMPDAIVDVATLTGAAVVALGNRYSGVMGDDAFVAQVLDAAKATGETMWPMPFAEELRGLLRSDVADFVNAKVGNRAGGMLLAGLFLREFIGKTSDEPDAPSIPWAHLDIAGSGTNGESAYGFTGTGPTGVAVRSLLRMAEDFSRP</sequence>
<dbReference type="GO" id="GO:0005737">
    <property type="term" value="C:cytoplasm"/>
    <property type="evidence" value="ECO:0007669"/>
    <property type="project" value="UniProtKB-SubCell"/>
</dbReference>
<evidence type="ECO:0000256" key="8">
    <source>
        <dbReference type="HAMAP-Rule" id="MF_00181"/>
    </source>
</evidence>
<evidence type="ECO:0000259" key="9">
    <source>
        <dbReference type="PROSITE" id="PS00631"/>
    </source>
</evidence>
<dbReference type="Proteomes" id="UP000244962">
    <property type="component" value="Unassembled WGS sequence"/>
</dbReference>
<evidence type="ECO:0000256" key="5">
    <source>
        <dbReference type="ARBA" id="ARBA00022670"/>
    </source>
</evidence>
<dbReference type="Gene3D" id="3.40.220.10">
    <property type="entry name" value="Leucine Aminopeptidase, subunit E, domain 1"/>
    <property type="match status" value="1"/>
</dbReference>
<keyword evidence="8" id="KW-0963">Cytoplasm</keyword>
<evidence type="ECO:0000313" key="10">
    <source>
        <dbReference type="EMBL" id="PWC08062.1"/>
    </source>
</evidence>
<dbReference type="GO" id="GO:0070006">
    <property type="term" value="F:metalloaminopeptidase activity"/>
    <property type="evidence" value="ECO:0007669"/>
    <property type="project" value="InterPro"/>
</dbReference>
<dbReference type="PANTHER" id="PTHR11963">
    <property type="entry name" value="LEUCINE AMINOPEPTIDASE-RELATED"/>
    <property type="match status" value="1"/>
</dbReference>
<dbReference type="InterPro" id="IPR008283">
    <property type="entry name" value="Peptidase_M17_N"/>
</dbReference>
<name>A0A2U1TGQ6_9MICO</name>
<dbReference type="GO" id="GO:0006508">
    <property type="term" value="P:proteolysis"/>
    <property type="evidence" value="ECO:0007669"/>
    <property type="project" value="UniProtKB-KW"/>
</dbReference>
<feature type="active site" evidence="8">
    <location>
        <position position="341"/>
    </location>
</feature>
<organism evidence="10 11">
    <name type="scientific">Mycetocola zhujimingii</name>
    <dbReference type="NCBI Taxonomy" id="2079792"/>
    <lineage>
        <taxon>Bacteria</taxon>
        <taxon>Bacillati</taxon>
        <taxon>Actinomycetota</taxon>
        <taxon>Actinomycetes</taxon>
        <taxon>Micrococcales</taxon>
        <taxon>Microbacteriaceae</taxon>
        <taxon>Mycetocola</taxon>
    </lineage>
</organism>
<dbReference type="CDD" id="cd00433">
    <property type="entry name" value="Peptidase_M17"/>
    <property type="match status" value="1"/>
</dbReference>